<gene>
    <name evidence="1" type="ORF">CM83_104336</name>
</gene>
<feature type="non-terminal residue" evidence="1">
    <location>
        <position position="1"/>
    </location>
</feature>
<reference evidence="1" key="2">
    <citation type="submission" date="2014-07" db="EMBL/GenBank/DDBJ databases">
        <authorList>
            <person name="Hull J."/>
        </authorList>
    </citation>
    <scope>NUCLEOTIDE SEQUENCE</scope>
</reference>
<dbReference type="AlphaFoldDB" id="A0A0A9X580"/>
<proteinExistence type="predicted"/>
<feature type="non-terminal residue" evidence="1">
    <location>
        <position position="101"/>
    </location>
</feature>
<reference evidence="1" key="1">
    <citation type="journal article" date="2014" name="PLoS ONE">
        <title>Transcriptome-Based Identification of ABC Transporters in the Western Tarnished Plant Bug Lygus hesperus.</title>
        <authorList>
            <person name="Hull J.J."/>
            <person name="Chaney K."/>
            <person name="Geib S.M."/>
            <person name="Fabrick J.A."/>
            <person name="Brent C.S."/>
            <person name="Walsh D."/>
            <person name="Lavine L.C."/>
        </authorList>
    </citation>
    <scope>NUCLEOTIDE SEQUENCE</scope>
</reference>
<name>A0A0A9X580_LYGHE</name>
<evidence type="ECO:0000313" key="1">
    <source>
        <dbReference type="EMBL" id="JAG12250.1"/>
    </source>
</evidence>
<sequence>NEPLYLLRESEQQSSLFTSIIDLSCYLEECNLSAQPSIVTFFICLGKPATMMRLIEKLLYDRSADYLTKSFLLTFQQWLTKVETITLTQFVETQQCCSIQP</sequence>
<organism evidence="1">
    <name type="scientific">Lygus hesperus</name>
    <name type="common">Western plant bug</name>
    <dbReference type="NCBI Taxonomy" id="30085"/>
    <lineage>
        <taxon>Eukaryota</taxon>
        <taxon>Metazoa</taxon>
        <taxon>Ecdysozoa</taxon>
        <taxon>Arthropoda</taxon>
        <taxon>Hexapoda</taxon>
        <taxon>Insecta</taxon>
        <taxon>Pterygota</taxon>
        <taxon>Neoptera</taxon>
        <taxon>Paraneoptera</taxon>
        <taxon>Hemiptera</taxon>
        <taxon>Heteroptera</taxon>
        <taxon>Panheteroptera</taxon>
        <taxon>Cimicomorpha</taxon>
        <taxon>Miridae</taxon>
        <taxon>Mirini</taxon>
        <taxon>Lygus</taxon>
    </lineage>
</organism>
<accession>A0A0A9X580</accession>
<dbReference type="EMBL" id="GBHO01031354">
    <property type="protein sequence ID" value="JAG12250.1"/>
    <property type="molecule type" value="Transcribed_RNA"/>
</dbReference>
<protein>
    <submittedName>
        <fullName evidence="1">Uncharacterized protein</fullName>
    </submittedName>
</protein>